<comment type="caution">
    <text evidence="1">The sequence shown here is derived from an EMBL/GenBank/DDBJ whole genome shotgun (WGS) entry which is preliminary data.</text>
</comment>
<proteinExistence type="predicted"/>
<sequence>MKLPLQYIPHFFSPGLPRERRRKRPRSLLLSHTLLRRKILPSPYPMQQTLPYRDGSWVLLSRMASSPPPPPSLSGADHTDTADATSRLCVLHLVESSEEFSFLCGAERERERERERTGRGSRPLSRYPDTQVIYVFFRSPAISW</sequence>
<dbReference type="Proteomes" id="UP000310108">
    <property type="component" value="Unassembled WGS sequence"/>
</dbReference>
<evidence type="ECO:0000313" key="1">
    <source>
        <dbReference type="EMBL" id="TKW48408.1"/>
    </source>
</evidence>
<organism evidence="1 2">
    <name type="scientific">Colletotrichum tanaceti</name>
    <dbReference type="NCBI Taxonomy" id="1306861"/>
    <lineage>
        <taxon>Eukaryota</taxon>
        <taxon>Fungi</taxon>
        <taxon>Dikarya</taxon>
        <taxon>Ascomycota</taxon>
        <taxon>Pezizomycotina</taxon>
        <taxon>Sordariomycetes</taxon>
        <taxon>Hypocreomycetidae</taxon>
        <taxon>Glomerellales</taxon>
        <taxon>Glomerellaceae</taxon>
        <taxon>Colletotrichum</taxon>
        <taxon>Colletotrichum destructivum species complex</taxon>
    </lineage>
</organism>
<gene>
    <name evidence="1" type="ORF">CTA1_1729</name>
</gene>
<protein>
    <submittedName>
        <fullName evidence="1">Uncharacterized protein</fullName>
    </submittedName>
</protein>
<reference evidence="1 2" key="1">
    <citation type="journal article" date="2019" name="PLoS ONE">
        <title>Comparative genome analysis indicates high evolutionary potential of pathogenicity genes in Colletotrichum tanaceti.</title>
        <authorList>
            <person name="Lelwala R.V."/>
            <person name="Korhonen P.K."/>
            <person name="Young N.D."/>
            <person name="Scott J.B."/>
            <person name="Ades P.A."/>
            <person name="Gasser R.B."/>
            <person name="Taylor P.W.J."/>
        </authorList>
    </citation>
    <scope>NUCLEOTIDE SEQUENCE [LARGE SCALE GENOMIC DNA]</scope>
    <source>
        <strain evidence="1">BRIP57314</strain>
    </source>
</reference>
<dbReference type="AlphaFoldDB" id="A0A4U6WZ50"/>
<name>A0A4U6WZ50_9PEZI</name>
<evidence type="ECO:0000313" key="2">
    <source>
        <dbReference type="Proteomes" id="UP000310108"/>
    </source>
</evidence>
<accession>A0A4U6WZ50</accession>
<keyword evidence="2" id="KW-1185">Reference proteome</keyword>
<dbReference type="EMBL" id="PJEX01001052">
    <property type="protein sequence ID" value="TKW48408.1"/>
    <property type="molecule type" value="Genomic_DNA"/>
</dbReference>